<dbReference type="PANTHER" id="PTHR38776:SF1">
    <property type="entry name" value="MLTA-INTERACTING PROTEIN-RELATED"/>
    <property type="match status" value="1"/>
</dbReference>
<evidence type="ECO:0000256" key="3">
    <source>
        <dbReference type="ARBA" id="ARBA00022729"/>
    </source>
</evidence>
<protein>
    <submittedName>
        <fullName evidence="6">MipA/OmpV family protein</fullName>
    </submittedName>
</protein>
<proteinExistence type="inferred from homology"/>
<comment type="similarity">
    <text evidence="2">Belongs to the MipA/OmpV family.</text>
</comment>
<dbReference type="PANTHER" id="PTHR38776">
    <property type="entry name" value="MLTA-INTERACTING PROTEIN-RELATED"/>
    <property type="match status" value="1"/>
</dbReference>
<accession>A0A2S8ILV5</accession>
<organism evidence="6 7">
    <name type="scientific">Burkholderia cepacia</name>
    <name type="common">Pseudomonas cepacia</name>
    <dbReference type="NCBI Taxonomy" id="292"/>
    <lineage>
        <taxon>Bacteria</taxon>
        <taxon>Pseudomonadati</taxon>
        <taxon>Pseudomonadota</taxon>
        <taxon>Betaproteobacteria</taxon>
        <taxon>Burkholderiales</taxon>
        <taxon>Burkholderiaceae</taxon>
        <taxon>Burkholderia</taxon>
        <taxon>Burkholderia cepacia complex</taxon>
    </lineage>
</organism>
<keyword evidence="4" id="KW-0472">Membrane</keyword>
<dbReference type="RefSeq" id="WP_105392034.1">
    <property type="nucleotide sequence ID" value="NZ_PUIQ01000029.1"/>
</dbReference>
<keyword evidence="3" id="KW-0732">Signal</keyword>
<gene>
    <name evidence="6" type="ORF">C5615_22530</name>
</gene>
<comment type="subcellular location">
    <subcellularLocation>
        <location evidence="1">Cell outer membrane</location>
    </subcellularLocation>
</comment>
<sequence>MPLATLTFAVTAHAENEYTLSLGGGIAPRYQGSNQYRGVIGPSFSAVFSDGFFISSTGGAGYRYTSPHGMFVSASIGYAGGRKDSNRFSGDGSDYLKGMGSVPGSVIAQWRAGVRDKEGVELSVTIDAPITHTSRGFAGHIDLAVPLLHAGKNQIVLTGAAHAATGRYMQTFYGVTDAQAASSGFRPYSLTGGFHGASMSFAWTHAVSQHWSVVATAGISRILGRYGDSPIVQTRSNYYGGAGINFRF</sequence>
<dbReference type="EMBL" id="PUIQ01000029">
    <property type="protein sequence ID" value="PQP15747.1"/>
    <property type="molecule type" value="Genomic_DNA"/>
</dbReference>
<evidence type="ECO:0000256" key="4">
    <source>
        <dbReference type="ARBA" id="ARBA00023136"/>
    </source>
</evidence>
<keyword evidence="5" id="KW-0998">Cell outer membrane</keyword>
<evidence type="ECO:0000313" key="7">
    <source>
        <dbReference type="Proteomes" id="UP000238206"/>
    </source>
</evidence>
<dbReference type="AlphaFoldDB" id="A0A2S8ILV5"/>
<dbReference type="Proteomes" id="UP000238206">
    <property type="component" value="Unassembled WGS sequence"/>
</dbReference>
<dbReference type="InterPro" id="IPR010583">
    <property type="entry name" value="MipA"/>
</dbReference>
<reference evidence="6 7" key="1">
    <citation type="submission" date="2018-02" db="EMBL/GenBank/DDBJ databases">
        <title>Draft genome sequencing of Burkholderia cepacia Y14-15.</title>
        <authorList>
            <person name="Zheng B.-X."/>
        </authorList>
    </citation>
    <scope>NUCLEOTIDE SEQUENCE [LARGE SCALE GENOMIC DNA]</scope>
    <source>
        <strain evidence="6 7">Y14-15</strain>
    </source>
</reference>
<dbReference type="Pfam" id="PF06629">
    <property type="entry name" value="MipA"/>
    <property type="match status" value="1"/>
</dbReference>
<evidence type="ECO:0000256" key="1">
    <source>
        <dbReference type="ARBA" id="ARBA00004442"/>
    </source>
</evidence>
<name>A0A2S8ILV5_BURCE</name>
<dbReference type="GO" id="GO:0009279">
    <property type="term" value="C:cell outer membrane"/>
    <property type="evidence" value="ECO:0007669"/>
    <property type="project" value="UniProtKB-SubCell"/>
</dbReference>
<evidence type="ECO:0000256" key="5">
    <source>
        <dbReference type="ARBA" id="ARBA00023237"/>
    </source>
</evidence>
<evidence type="ECO:0000256" key="2">
    <source>
        <dbReference type="ARBA" id="ARBA00005722"/>
    </source>
</evidence>
<comment type="caution">
    <text evidence="6">The sequence shown here is derived from an EMBL/GenBank/DDBJ whole genome shotgun (WGS) entry which is preliminary data.</text>
</comment>
<evidence type="ECO:0000313" key="6">
    <source>
        <dbReference type="EMBL" id="PQP15747.1"/>
    </source>
</evidence>